<dbReference type="AlphaFoldDB" id="A0A1I2JL82"/>
<dbReference type="STRING" id="1076937.SAMN04488120_108113"/>
<proteinExistence type="predicted"/>
<dbReference type="Gene3D" id="1.40.20.10">
    <property type="entry name" value="CHAD domain"/>
    <property type="match status" value="1"/>
</dbReference>
<dbReference type="InterPro" id="IPR038186">
    <property type="entry name" value="CHAD_dom_sf"/>
</dbReference>
<organism evidence="2 3">
    <name type="scientific">Fontimonas thermophila</name>
    <dbReference type="NCBI Taxonomy" id="1076937"/>
    <lineage>
        <taxon>Bacteria</taxon>
        <taxon>Pseudomonadati</taxon>
        <taxon>Pseudomonadota</taxon>
        <taxon>Gammaproteobacteria</taxon>
        <taxon>Nevskiales</taxon>
        <taxon>Nevskiaceae</taxon>
        <taxon>Fontimonas</taxon>
    </lineage>
</organism>
<dbReference type="EMBL" id="FOOC01000008">
    <property type="protein sequence ID" value="SFF55645.1"/>
    <property type="molecule type" value="Genomic_DNA"/>
</dbReference>
<accession>A0A1I2JL82</accession>
<evidence type="ECO:0000313" key="2">
    <source>
        <dbReference type="EMBL" id="SFF55645.1"/>
    </source>
</evidence>
<gene>
    <name evidence="2" type="ORF">SAMN04488120_108113</name>
</gene>
<evidence type="ECO:0000259" key="1">
    <source>
        <dbReference type="PROSITE" id="PS51708"/>
    </source>
</evidence>
<evidence type="ECO:0000313" key="3">
    <source>
        <dbReference type="Proteomes" id="UP000199771"/>
    </source>
</evidence>
<name>A0A1I2JL82_9GAMM</name>
<reference evidence="2 3" key="1">
    <citation type="submission" date="2016-10" db="EMBL/GenBank/DDBJ databases">
        <authorList>
            <person name="de Groot N.N."/>
        </authorList>
    </citation>
    <scope>NUCLEOTIDE SEQUENCE [LARGE SCALE GENOMIC DNA]</scope>
    <source>
        <strain evidence="2 3">DSM 23609</strain>
    </source>
</reference>
<dbReference type="PROSITE" id="PS51708">
    <property type="entry name" value="CHAD"/>
    <property type="match status" value="1"/>
</dbReference>
<dbReference type="InterPro" id="IPR007899">
    <property type="entry name" value="CHAD_dom"/>
</dbReference>
<dbReference type="SMART" id="SM00880">
    <property type="entry name" value="CHAD"/>
    <property type="match status" value="1"/>
</dbReference>
<dbReference type="PANTHER" id="PTHR39339">
    <property type="entry name" value="SLR1444 PROTEIN"/>
    <property type="match status" value="1"/>
</dbReference>
<dbReference type="Pfam" id="PF05235">
    <property type="entry name" value="CHAD"/>
    <property type="match status" value="1"/>
</dbReference>
<dbReference type="PANTHER" id="PTHR39339:SF1">
    <property type="entry name" value="CHAD DOMAIN-CONTAINING PROTEIN"/>
    <property type="match status" value="1"/>
</dbReference>
<sequence length="277" mass="31289">MTFALDPRQLLDRALQAAALAELDRALARLECAAPGREDIHDARKSSKKLRAWLRLLKPSLKRRYRLVDGLLRDGARHLAARRDIEVAGQTLLRLRRGRHLTAAEFRMLERALARLHPPSSDARDIDAARALYTAARVYLAEAAPAADIAQLRKRLACSQAKCRRGLRRASASRAADDLHAWRKQIKYYGYQCALVAPVIPEALSPVAALKSLGEMLGLHHDFHLLGEHLERCPPQTLPAALRQHAQERVRQRMDRLARDAIRLGEVLFEPEHAPRR</sequence>
<dbReference type="Proteomes" id="UP000199771">
    <property type="component" value="Unassembled WGS sequence"/>
</dbReference>
<dbReference type="OrthoDB" id="9810907at2"/>
<feature type="domain" description="CHAD" evidence="1">
    <location>
        <begin position="8"/>
        <end position="276"/>
    </location>
</feature>
<keyword evidence="3" id="KW-1185">Reference proteome</keyword>
<protein>
    <submittedName>
        <fullName evidence="2">CHAD domain-containing protein</fullName>
    </submittedName>
</protein>
<dbReference type="RefSeq" id="WP_159431149.1">
    <property type="nucleotide sequence ID" value="NZ_FOOC01000008.1"/>
</dbReference>